<feature type="compositionally biased region" description="Basic residues" evidence="1">
    <location>
        <begin position="818"/>
        <end position="829"/>
    </location>
</feature>
<feature type="compositionally biased region" description="Low complexity" evidence="1">
    <location>
        <begin position="545"/>
        <end position="556"/>
    </location>
</feature>
<feature type="compositionally biased region" description="Basic and acidic residues" evidence="1">
    <location>
        <begin position="383"/>
        <end position="392"/>
    </location>
</feature>
<organism evidence="2 3">
    <name type="scientific">Bursaphelenchus xylophilus</name>
    <name type="common">Pinewood nematode worm</name>
    <name type="synonym">Aphelenchoides xylophilus</name>
    <dbReference type="NCBI Taxonomy" id="6326"/>
    <lineage>
        <taxon>Eukaryota</taxon>
        <taxon>Metazoa</taxon>
        <taxon>Ecdysozoa</taxon>
        <taxon>Nematoda</taxon>
        <taxon>Chromadorea</taxon>
        <taxon>Rhabditida</taxon>
        <taxon>Tylenchina</taxon>
        <taxon>Tylenchomorpha</taxon>
        <taxon>Aphelenchoidea</taxon>
        <taxon>Aphelenchoididae</taxon>
        <taxon>Bursaphelenchus</taxon>
    </lineage>
</organism>
<feature type="compositionally biased region" description="Basic and acidic residues" evidence="1">
    <location>
        <begin position="399"/>
        <end position="408"/>
    </location>
</feature>
<dbReference type="EMBL" id="CAJFCV020000003">
    <property type="protein sequence ID" value="CAG9110944.1"/>
    <property type="molecule type" value="Genomic_DNA"/>
</dbReference>
<proteinExistence type="predicted"/>
<reference evidence="2" key="1">
    <citation type="submission" date="2020-09" db="EMBL/GenBank/DDBJ databases">
        <authorList>
            <person name="Kikuchi T."/>
        </authorList>
    </citation>
    <scope>NUCLEOTIDE SEQUENCE</scope>
    <source>
        <strain evidence="2">Ka4C1</strain>
    </source>
</reference>
<sequence>MDPSRNQFFPNSFQGNISNQLNHLNQGSNVNLMQTLSQLSNLANSNLNSTAMGQDMLNRGYLSQNLGNQYLNNGGLNNGVNWNQQQSQDWLDTAKVAAMYNIIQSSVNPTNVNNQFGSPTNFLSTPSSNLFNQPRAELPSVPNSEISMFSNQSSASLTPSMQSSLADNGFGTYNFNPLPSTSASQDLQPALSQQIDADALSEFLDIRSNDFLAGSSSLGNNLQEFNNSTYNQEPLIPKTSFQSAASLSYNNDLPTTYAEPVTQSATSQRNDDPMIGSQHFDQSPYQTNASRTPKQHFEGATTSRFQENTHLFNEDLSNVDLLDLAEKLNKYEEELNAGSDTRQDIGSHDVNNVNSATTYDEYLAASSEQTSHRTDNWSISRLEHDKNVDDQTHPVTESQGEHGQREATHYSSQCVQSCEAVKERPAVEEDPDAMPENFLEEPMERKSSMEMADELSVSVSNAKPQLDSSAVVSATDAKTTSEAQVKSSVPKDDAVVTKEEEVDQTGTALIDFLNGMAGGTERDSPEPMANPSFEPVQFTPPDSPTAPAAPSFQQSAPSFSSFPSFGVLGFTPSTNLGLQPSSSKLVSFLPEVKSETKEPLLSNSMFNVKKNELIKELPKKIPIYKQDMDLKEEKEDKKKAGGNVYDFDEDEFGFDLKPAESKFKKDEPMSTKPTLPTSVYKPIKPKTQSSNHSKTKPLRIKIRPIEPPPDNTTCIQVLQKELEASSEPIKISPFGDIDISVNPTPKAWRWDSDPNENTKLEVVVKEEDQSERPSLKLTIKMTKKEPTSYFEEPEEKSKKKRKHSESEDEEDEYLPSACRKHKKKKKRRMSFKEIDPLDDLDRVSQCSSSESHPISVRRNSIIDPFKNANLLDDDSKYKYLALERTENNTKGDFVVDKSDLINSDPEDICIWRIEKQVKLKFEPCDEEFSGLYAMTDHYAVWYDEMMSNCVKINCEYISQAKNSAIIRPLYPLAQLFSAIPVDAEECVLVTENGVTNELEEINNEIFNIVTGSVEIFIKEAVFPGFLESSGRANNLQPLNQLLALKEDVLNNYLERFELLQPLKDKIFSFNRMVTMNENNSFYGSLCENCESDGEIVMFHLFNTPKSLLNVMEKVDVEDDEEIDHEDGDVEDFTATTLVLCANCKDPISKIHSIKHCADHLLDECRREIVGMCLNSPTKWQKMVHKEMLSNKIFIEKVSKKYTKLLDSDIE</sequence>
<feature type="compositionally biased region" description="Polar residues" evidence="1">
    <location>
        <begin position="279"/>
        <end position="292"/>
    </location>
</feature>
<feature type="region of interest" description="Disordered" evidence="1">
    <location>
        <begin position="659"/>
        <end position="712"/>
    </location>
</feature>
<evidence type="ECO:0000313" key="3">
    <source>
        <dbReference type="Proteomes" id="UP000659654"/>
    </source>
</evidence>
<comment type="caution">
    <text evidence="2">The sequence shown here is derived from an EMBL/GenBank/DDBJ whole genome shotgun (WGS) entry which is preliminary data.</text>
</comment>
<dbReference type="Proteomes" id="UP000659654">
    <property type="component" value="Unassembled WGS sequence"/>
</dbReference>
<accession>A0A7I8WGP2</accession>
<feature type="region of interest" description="Disordered" evidence="1">
    <location>
        <begin position="517"/>
        <end position="556"/>
    </location>
</feature>
<feature type="compositionally biased region" description="Basic residues" evidence="1">
    <location>
        <begin position="693"/>
        <end position="702"/>
    </location>
</feature>
<gene>
    <name evidence="2" type="ORF">BXYJ_LOCUS7577</name>
</gene>
<feature type="region of interest" description="Disordered" evidence="1">
    <location>
        <begin position="763"/>
        <end position="829"/>
    </location>
</feature>
<evidence type="ECO:0000256" key="1">
    <source>
        <dbReference type="SAM" id="MobiDB-lite"/>
    </source>
</evidence>
<feature type="region of interest" description="Disordered" evidence="1">
    <location>
        <begin position="261"/>
        <end position="297"/>
    </location>
</feature>
<dbReference type="AlphaFoldDB" id="A0A7I8WGP2"/>
<dbReference type="OrthoDB" id="309640at2759"/>
<dbReference type="EMBL" id="CAJFDI010000003">
    <property type="protein sequence ID" value="CAD5222634.1"/>
    <property type="molecule type" value="Genomic_DNA"/>
</dbReference>
<feature type="compositionally biased region" description="Basic and acidic residues" evidence="1">
    <location>
        <begin position="763"/>
        <end position="774"/>
    </location>
</feature>
<evidence type="ECO:0000313" key="2">
    <source>
        <dbReference type="EMBL" id="CAD5222634.1"/>
    </source>
</evidence>
<feature type="region of interest" description="Disordered" evidence="1">
    <location>
        <begin position="383"/>
        <end position="411"/>
    </location>
</feature>
<name>A0A7I8WGP2_BURXY</name>
<keyword evidence="3" id="KW-1185">Reference proteome</keyword>
<feature type="compositionally biased region" description="Basic and acidic residues" evidence="1">
    <location>
        <begin position="659"/>
        <end position="669"/>
    </location>
</feature>
<dbReference type="Proteomes" id="UP000582659">
    <property type="component" value="Unassembled WGS sequence"/>
</dbReference>
<protein>
    <submittedName>
        <fullName evidence="2">(pine wood nematode) hypothetical protein</fullName>
    </submittedName>
</protein>